<protein>
    <recommendedName>
        <fullName evidence="3">Secretion system X translation initiation factor</fullName>
    </recommendedName>
</protein>
<reference evidence="1 2" key="1">
    <citation type="submission" date="2020-03" db="EMBL/GenBank/DDBJ databases">
        <authorList>
            <consortium name="Genoscope - CEA"/>
            <person name="William W."/>
        </authorList>
    </citation>
    <scope>NUCLEOTIDE SEQUENCE [LARGE SCALE GENOMIC DNA]</scope>
    <source>
        <strain evidence="2">DSM 16959</strain>
    </source>
</reference>
<keyword evidence="2" id="KW-1185">Reference proteome</keyword>
<dbReference type="EMBL" id="LR778301">
    <property type="protein sequence ID" value="CAB1369757.1"/>
    <property type="molecule type" value="Genomic_DNA"/>
</dbReference>
<dbReference type="RefSeq" id="WP_145771119.1">
    <property type="nucleotide sequence ID" value="NZ_LR778301.1"/>
</dbReference>
<organism evidence="1 2">
    <name type="scientific">Denitratisoma oestradiolicum</name>
    <dbReference type="NCBI Taxonomy" id="311182"/>
    <lineage>
        <taxon>Bacteria</taxon>
        <taxon>Pseudomonadati</taxon>
        <taxon>Pseudomonadota</taxon>
        <taxon>Betaproteobacteria</taxon>
        <taxon>Nitrosomonadales</taxon>
        <taxon>Sterolibacteriaceae</taxon>
        <taxon>Denitratisoma</taxon>
    </lineage>
</organism>
<evidence type="ECO:0000313" key="2">
    <source>
        <dbReference type="Proteomes" id="UP000515733"/>
    </source>
</evidence>
<sequence>MTPRQRWILWGSLLVALVGTHWIDGGSTSAQSAVVEALPAHSGRSSLHAVVRSNEDSDILALASRQAAAQSVDLFAPKDWTPPLPPPAPAGAPSAPPLPFMFLGKKLEAEQWQVFLGRDERTYVAVEGDTMDELYRIESIRPPILTLRYLPLQQLQTLSIGDPN</sequence>
<proteinExistence type="predicted"/>
<dbReference type="KEGG" id="doe:DENOEST_2592"/>
<name>A0A6S6XZB6_9PROT</name>
<gene>
    <name evidence="1" type="ORF">DENOEST_2592</name>
</gene>
<dbReference type="AlphaFoldDB" id="A0A6S6XZB6"/>
<dbReference type="Proteomes" id="UP000515733">
    <property type="component" value="Chromosome"/>
</dbReference>
<evidence type="ECO:0000313" key="1">
    <source>
        <dbReference type="EMBL" id="CAB1369757.1"/>
    </source>
</evidence>
<evidence type="ECO:0008006" key="3">
    <source>
        <dbReference type="Google" id="ProtNLM"/>
    </source>
</evidence>
<accession>A0A6S6XZB6</accession>
<dbReference type="OrthoDB" id="8563043at2"/>